<dbReference type="Proteomes" id="UP000283090">
    <property type="component" value="Unassembled WGS sequence"/>
</dbReference>
<evidence type="ECO:0000256" key="13">
    <source>
        <dbReference type="SAM" id="SignalP"/>
    </source>
</evidence>
<dbReference type="GO" id="GO:0005788">
    <property type="term" value="C:endoplasmic reticulum lumen"/>
    <property type="evidence" value="ECO:0007669"/>
    <property type="project" value="UniProtKB-SubCell"/>
</dbReference>
<dbReference type="InterPro" id="IPR057305">
    <property type="entry name" value="Thioredox_PDIA6_C"/>
</dbReference>
<evidence type="ECO:0000256" key="5">
    <source>
        <dbReference type="ARBA" id="ARBA00022729"/>
    </source>
</evidence>
<dbReference type="PROSITE" id="PS51352">
    <property type="entry name" value="THIOREDOXIN_2"/>
    <property type="match status" value="1"/>
</dbReference>
<comment type="subcellular location">
    <subcellularLocation>
        <location evidence="2">Endoplasmic reticulum lumen</location>
    </subcellularLocation>
</comment>
<keyword evidence="16" id="KW-1185">Reference proteome</keyword>
<dbReference type="PRINTS" id="PR00421">
    <property type="entry name" value="THIOREDOXIN"/>
</dbReference>
<dbReference type="GO" id="GO:0003756">
    <property type="term" value="F:protein disulfide isomerase activity"/>
    <property type="evidence" value="ECO:0007669"/>
    <property type="project" value="UniProtKB-EC"/>
</dbReference>
<name>A0A437A423_ARTFL</name>
<evidence type="ECO:0000256" key="2">
    <source>
        <dbReference type="ARBA" id="ARBA00004319"/>
    </source>
</evidence>
<dbReference type="Pfam" id="PF24541">
    <property type="entry name" value="Thioredox_PDIA6_C"/>
    <property type="match status" value="1"/>
</dbReference>
<sequence>MVHNPVVVAALSAVLLAPLAAGMYSSNSPVLQLTSKNFAEKILKSNHASVVEFYAPWCGHCKNLKPAYEKAAENMNGLAQVAAIDCDDDANKRTCSEYGIQGFPTIKVFKPGKNGKPSIQDYQGQRTAKGIVDFLVEQIPNHVTRVNSKTVDGFLNEKNETAKAILFTTKGVATPLYKALAVDFLGSVTFAQVRDKETEVLKLFGVEKVPTFLVLPGGTAEGVVYDGEMKKEAMLKFVGKFAEPATGKPVAKDEKKAESSSTSSSSAPPPPPRPTFDPTIPEAPSLEAFAATCGNKICVLVVTPDSAHTLTAQEKTNFYINHARQTFPFFQVQGSKLSPEFMKGFALDKTDRVQLRALSAKRGWYVEYDGDSTSDEELKIWIDKIKMGEIRKIKIPPFEKEESATSPEPVKDAPAPEEPAKEVPKEEEPAKEVPKEEEPVKEAPKHEEL</sequence>
<protein>
    <recommendedName>
        <fullName evidence="4">protein disulfide-isomerase</fullName>
        <ecNumber evidence="4">5.3.4.1</ecNumber>
    </recommendedName>
</protein>
<dbReference type="VEuPathDB" id="FungiDB:DFL_004145"/>
<evidence type="ECO:0000256" key="12">
    <source>
        <dbReference type="SAM" id="MobiDB-lite"/>
    </source>
</evidence>
<gene>
    <name evidence="15" type="ORF">DFL_004145</name>
</gene>
<accession>A0A437A423</accession>
<feature type="region of interest" description="Disordered" evidence="12">
    <location>
        <begin position="248"/>
        <end position="281"/>
    </location>
</feature>
<feature type="compositionally biased region" description="Basic and acidic residues" evidence="12">
    <location>
        <begin position="418"/>
        <end position="449"/>
    </location>
</feature>
<dbReference type="Pfam" id="PF00085">
    <property type="entry name" value="Thioredoxin"/>
    <property type="match status" value="1"/>
</dbReference>
<evidence type="ECO:0000256" key="6">
    <source>
        <dbReference type="ARBA" id="ARBA00022737"/>
    </source>
</evidence>
<evidence type="ECO:0000313" key="16">
    <source>
        <dbReference type="Proteomes" id="UP000283090"/>
    </source>
</evidence>
<dbReference type="InterPro" id="IPR017937">
    <property type="entry name" value="Thioredoxin_CS"/>
</dbReference>
<feature type="chain" id="PRO_5019174788" description="protein disulfide-isomerase" evidence="13">
    <location>
        <begin position="23"/>
        <end position="449"/>
    </location>
</feature>
<evidence type="ECO:0000256" key="7">
    <source>
        <dbReference type="ARBA" id="ARBA00022824"/>
    </source>
</evidence>
<dbReference type="STRING" id="97331.A0A437A423"/>
<dbReference type="NCBIfam" id="TIGR01126">
    <property type="entry name" value="pdi_dom"/>
    <property type="match status" value="1"/>
</dbReference>
<evidence type="ECO:0000313" key="15">
    <source>
        <dbReference type="EMBL" id="RVD85840.1"/>
    </source>
</evidence>
<proteinExistence type="inferred from homology"/>
<keyword evidence="10" id="KW-0676">Redox-active center</keyword>
<organism evidence="15 16">
    <name type="scientific">Arthrobotrys flagrans</name>
    <name type="common">Nematode-trapping fungus</name>
    <name type="synonym">Trichothecium flagrans</name>
    <dbReference type="NCBI Taxonomy" id="97331"/>
    <lineage>
        <taxon>Eukaryota</taxon>
        <taxon>Fungi</taxon>
        <taxon>Dikarya</taxon>
        <taxon>Ascomycota</taxon>
        <taxon>Pezizomycotina</taxon>
        <taxon>Orbiliomycetes</taxon>
        <taxon>Orbiliales</taxon>
        <taxon>Orbiliaceae</taxon>
        <taxon>Arthrobotrys</taxon>
    </lineage>
</organism>
<dbReference type="PANTHER" id="PTHR45815:SF3">
    <property type="entry name" value="PROTEIN DISULFIDE-ISOMERASE A6"/>
    <property type="match status" value="1"/>
</dbReference>
<dbReference type="InterPro" id="IPR013766">
    <property type="entry name" value="Thioredoxin_domain"/>
</dbReference>
<dbReference type="PROSITE" id="PS00194">
    <property type="entry name" value="THIOREDOXIN_1"/>
    <property type="match status" value="1"/>
</dbReference>
<evidence type="ECO:0000259" key="14">
    <source>
        <dbReference type="PROSITE" id="PS51352"/>
    </source>
</evidence>
<dbReference type="SUPFAM" id="SSF52833">
    <property type="entry name" value="Thioredoxin-like"/>
    <property type="match status" value="2"/>
</dbReference>
<comment type="similarity">
    <text evidence="3 11">Belongs to the protein disulfide isomerase family.</text>
</comment>
<evidence type="ECO:0000256" key="4">
    <source>
        <dbReference type="ARBA" id="ARBA00012723"/>
    </source>
</evidence>
<dbReference type="AlphaFoldDB" id="A0A437A423"/>
<dbReference type="CDD" id="cd02981">
    <property type="entry name" value="PDI_b_family"/>
    <property type="match status" value="1"/>
</dbReference>
<dbReference type="Gene3D" id="3.40.30.10">
    <property type="entry name" value="Glutaredoxin"/>
    <property type="match status" value="2"/>
</dbReference>
<dbReference type="GO" id="GO:0015035">
    <property type="term" value="F:protein-disulfide reductase activity"/>
    <property type="evidence" value="ECO:0007669"/>
    <property type="project" value="TreeGrafter"/>
</dbReference>
<dbReference type="EMBL" id="SAEB01000006">
    <property type="protein sequence ID" value="RVD85840.1"/>
    <property type="molecule type" value="Genomic_DNA"/>
</dbReference>
<dbReference type="OrthoDB" id="10264505at2759"/>
<dbReference type="PANTHER" id="PTHR45815">
    <property type="entry name" value="PROTEIN DISULFIDE-ISOMERASE A6"/>
    <property type="match status" value="1"/>
</dbReference>
<dbReference type="RefSeq" id="XP_067491384.1">
    <property type="nucleotide sequence ID" value="XM_067633190.1"/>
</dbReference>
<evidence type="ECO:0000256" key="10">
    <source>
        <dbReference type="ARBA" id="ARBA00023284"/>
    </source>
</evidence>
<evidence type="ECO:0000256" key="8">
    <source>
        <dbReference type="ARBA" id="ARBA00023157"/>
    </source>
</evidence>
<comment type="catalytic activity">
    <reaction evidence="1">
        <text>Catalyzes the rearrangement of -S-S- bonds in proteins.</text>
        <dbReference type="EC" id="5.3.4.1"/>
    </reaction>
</comment>
<reference evidence="15 16" key="1">
    <citation type="submission" date="2019-01" db="EMBL/GenBank/DDBJ databases">
        <title>Intercellular communication is required for trap formation in the nematode-trapping fungus Duddingtonia flagrans.</title>
        <authorList>
            <person name="Youssar L."/>
            <person name="Wernet V."/>
            <person name="Hensel N."/>
            <person name="Hildebrandt H.-G."/>
            <person name="Fischer R."/>
        </authorList>
    </citation>
    <scope>NUCLEOTIDE SEQUENCE [LARGE SCALE GENOMIC DNA]</scope>
    <source>
        <strain evidence="15 16">CBS H-5679</strain>
    </source>
</reference>
<keyword evidence="7" id="KW-0256">Endoplasmic reticulum</keyword>
<keyword evidence="9" id="KW-0413">Isomerase</keyword>
<dbReference type="InterPro" id="IPR005788">
    <property type="entry name" value="PDI_thioredoxin-like_dom"/>
</dbReference>
<dbReference type="GeneID" id="93586456"/>
<evidence type="ECO:0000256" key="1">
    <source>
        <dbReference type="ARBA" id="ARBA00001182"/>
    </source>
</evidence>
<dbReference type="InterPro" id="IPR036249">
    <property type="entry name" value="Thioredoxin-like_sf"/>
</dbReference>
<comment type="caution">
    <text evidence="15">The sequence shown here is derived from an EMBL/GenBank/DDBJ whole genome shotgun (WGS) entry which is preliminary data.</text>
</comment>
<keyword evidence="8" id="KW-1015">Disulfide bond</keyword>
<feature type="domain" description="Thioredoxin" evidence="14">
    <location>
        <begin position="11"/>
        <end position="140"/>
    </location>
</feature>
<evidence type="ECO:0000256" key="3">
    <source>
        <dbReference type="ARBA" id="ARBA00006347"/>
    </source>
</evidence>
<dbReference type="EC" id="5.3.4.1" evidence="4"/>
<feature type="signal peptide" evidence="13">
    <location>
        <begin position="1"/>
        <end position="22"/>
    </location>
</feature>
<dbReference type="CDD" id="cd03002">
    <property type="entry name" value="PDI_a_MPD1_like"/>
    <property type="match status" value="1"/>
</dbReference>
<evidence type="ECO:0000256" key="9">
    <source>
        <dbReference type="ARBA" id="ARBA00023235"/>
    </source>
</evidence>
<feature type="region of interest" description="Disordered" evidence="12">
    <location>
        <begin position="396"/>
        <end position="449"/>
    </location>
</feature>
<evidence type="ECO:0000256" key="11">
    <source>
        <dbReference type="RuleBase" id="RU004208"/>
    </source>
</evidence>
<keyword evidence="5 13" id="KW-0732">Signal</keyword>
<dbReference type="GO" id="GO:0034976">
    <property type="term" value="P:response to endoplasmic reticulum stress"/>
    <property type="evidence" value="ECO:0007669"/>
    <property type="project" value="TreeGrafter"/>
</dbReference>
<keyword evidence="6" id="KW-0677">Repeat</keyword>